<keyword evidence="1" id="KW-0812">Transmembrane</keyword>
<dbReference type="AlphaFoldDB" id="A0A0P1ID67"/>
<protein>
    <submittedName>
        <fullName evidence="2">Cobalt transporter subunit CbtB (Proposed)</fullName>
    </submittedName>
</protein>
<accession>A0A0P1ID67</accession>
<gene>
    <name evidence="2" type="ORF">RUE5091_02825</name>
</gene>
<name>A0A0P1ID67_9RHOB</name>
<dbReference type="EMBL" id="CYUD01000008">
    <property type="protein sequence ID" value="CUK06301.1"/>
    <property type="molecule type" value="Genomic_DNA"/>
</dbReference>
<keyword evidence="1" id="KW-1133">Transmembrane helix</keyword>
<feature type="transmembrane region" description="Helical" evidence="1">
    <location>
        <begin position="12"/>
        <end position="31"/>
    </location>
</feature>
<dbReference type="OrthoDB" id="9813304at2"/>
<organism evidence="2 3">
    <name type="scientific">Ruegeria denitrificans</name>
    <dbReference type="NCBI Taxonomy" id="1715692"/>
    <lineage>
        <taxon>Bacteria</taxon>
        <taxon>Pseudomonadati</taxon>
        <taxon>Pseudomonadota</taxon>
        <taxon>Alphaproteobacteria</taxon>
        <taxon>Rhodobacterales</taxon>
        <taxon>Roseobacteraceae</taxon>
        <taxon>Ruegeria</taxon>
    </lineage>
</organism>
<dbReference type="Pfam" id="PF09489">
    <property type="entry name" value="CbtB"/>
    <property type="match status" value="1"/>
</dbReference>
<evidence type="ECO:0000256" key="1">
    <source>
        <dbReference type="SAM" id="Phobius"/>
    </source>
</evidence>
<keyword evidence="3" id="KW-1185">Reference proteome</keyword>
<dbReference type="Proteomes" id="UP000051260">
    <property type="component" value="Unassembled WGS sequence"/>
</dbReference>
<evidence type="ECO:0000313" key="2">
    <source>
        <dbReference type="EMBL" id="CUK06301.1"/>
    </source>
</evidence>
<keyword evidence="1" id="KW-0472">Membrane</keyword>
<evidence type="ECO:0000313" key="3">
    <source>
        <dbReference type="Proteomes" id="UP000051260"/>
    </source>
</evidence>
<reference evidence="3" key="1">
    <citation type="submission" date="2015-09" db="EMBL/GenBank/DDBJ databases">
        <authorList>
            <person name="Rodrigo-Torres L."/>
            <person name="Arahal D.R."/>
        </authorList>
    </citation>
    <scope>NUCLEOTIDE SEQUENCE [LARGE SCALE GENOMIC DNA]</scope>
    <source>
        <strain evidence="3">CECT 5091</strain>
    </source>
</reference>
<dbReference type="RefSeq" id="WP_082643659.1">
    <property type="nucleotide sequence ID" value="NZ_CYUD01000008.1"/>
</dbReference>
<dbReference type="InterPro" id="IPR012667">
    <property type="entry name" value="CbtB_put"/>
</dbReference>
<sequence>MATQTQTVSASRAGILPVMFAVVLGLGIITLTGHVQAAALHDAAHDVRHATGFPCH</sequence>
<dbReference type="STRING" id="1715692.RUE5091_02825"/>
<proteinExistence type="predicted"/>